<dbReference type="KEGG" id="xfa:XF_2697"/>
<dbReference type="PIR" id="E82526">
    <property type="entry name" value="E82526"/>
</dbReference>
<sequence length="33" mass="3797">MHGLQEHRKLKSLRKLAPLQVEPLINHTDPSLP</sequence>
<dbReference type="EMBL" id="AE003849">
    <property type="protein sequence ID" value="AAF85494.1"/>
    <property type="molecule type" value="Genomic_DNA"/>
</dbReference>
<evidence type="ECO:0000313" key="1">
    <source>
        <dbReference type="EMBL" id="AAF85494.1"/>
    </source>
</evidence>
<dbReference type="Proteomes" id="UP000000812">
    <property type="component" value="Chromosome"/>
</dbReference>
<protein>
    <submittedName>
        <fullName evidence="1">Uncharacterized protein</fullName>
    </submittedName>
</protein>
<reference evidence="1 2" key="1">
    <citation type="journal article" date="2000" name="Nature">
        <title>The genome sequence of the plant pathogen Xylella fastidiosa.</title>
        <authorList>
            <person name="Simpson A.J."/>
            <person name="Reinach F.C."/>
            <person name="Arruda P."/>
            <person name="Abreu F.A."/>
            <person name="Acencio M."/>
            <person name="Alvarenga R."/>
            <person name="Alves L.M."/>
            <person name="Araya J.E."/>
            <person name="Baia G.S."/>
            <person name="Baptista C.S."/>
            <person name="Barros M.H."/>
            <person name="Bonaccorsi E.D."/>
            <person name="Bordin S."/>
            <person name="Bove J.M."/>
            <person name="Briones M.R."/>
            <person name="Bueno M.R."/>
            <person name="Camargo A.A."/>
            <person name="Camargo L.E."/>
            <person name="Carraro D.M."/>
            <person name="Carrer H."/>
            <person name="Colauto N.B."/>
            <person name="Colombo C."/>
            <person name="Costa F.F."/>
            <person name="Costa M.C."/>
            <person name="Costa-Neto C.M."/>
            <person name="Coutinho L.L."/>
            <person name="Cristofani M."/>
            <person name="Dias-Neto E."/>
            <person name="Docena C."/>
            <person name="El-Dorry H."/>
            <person name="Facincani A.P."/>
            <person name="Ferreira A.J."/>
            <person name="Ferreira V.C."/>
            <person name="Ferro J.A."/>
            <person name="Fraga J.S."/>
            <person name="Franca S.C."/>
            <person name="Franco M.C."/>
            <person name="Frohme M."/>
            <person name="Furlan L.R."/>
            <person name="Garnier M."/>
            <person name="Goldman G.H."/>
            <person name="Goldman M.H."/>
            <person name="Gomes S.L."/>
            <person name="Gruber A."/>
            <person name="Ho P.L."/>
            <person name="Hoheisel J.D."/>
            <person name="Junqueira M.L."/>
            <person name="Kemper E.L."/>
            <person name="Kitajima J.P."/>
            <person name="Krieger J.E."/>
            <person name="Kuramae E.E."/>
            <person name="Laigret F."/>
            <person name="Lambais M.R."/>
            <person name="Leite L.C."/>
            <person name="Lemos E.G."/>
            <person name="Lemos M.V."/>
            <person name="Lopes S.A."/>
            <person name="Lopes C.R."/>
            <person name="Machado J.A."/>
            <person name="Machado M.A."/>
            <person name="Madeira A.M."/>
            <person name="Madeira H.M."/>
            <person name="Marino C.L."/>
            <person name="Marques M.V."/>
            <person name="Martins E.A."/>
            <person name="Martins E.M."/>
            <person name="Matsukuma A.Y."/>
            <person name="Menck C.F."/>
            <person name="Miracca E.C."/>
            <person name="Miyaki C.Y."/>
            <person name="Monteriro-Vitorello C.B."/>
            <person name="Moon D.H."/>
            <person name="Nagai M.A."/>
            <person name="Nascimento A.L."/>
            <person name="Netto L.E."/>
            <person name="Nhani A.Jr."/>
            <person name="Nobrega F.G."/>
            <person name="Nunes L.R."/>
            <person name="Oliveira M.A."/>
            <person name="de Oliveira M.C."/>
            <person name="de Oliveira R.C."/>
            <person name="Palmieri D.A."/>
            <person name="Paris A."/>
            <person name="Peixoto B.R."/>
            <person name="Pereira G.A."/>
            <person name="Pereira H.A.Jr."/>
            <person name="Pesquero J.B."/>
            <person name="Quaggio R.B."/>
            <person name="Roberto P.G."/>
            <person name="Rodrigues V."/>
            <person name="de M Rosa A.J."/>
            <person name="de Rosa V.E.Jr."/>
            <person name="de Sa R.G."/>
            <person name="Santelli R.V."/>
            <person name="Sawasaki H.E."/>
            <person name="da Silva A.C."/>
            <person name="da Silva A.M."/>
            <person name="da Silva F.R."/>
            <person name="da Silva W.A.Jr."/>
            <person name="da Silveira J.F."/>
            <person name="Silvestri M.L."/>
            <person name="Siqueira W.J."/>
            <person name="de Souza A.A."/>
            <person name="de Souza A.P."/>
            <person name="Terenzi M.F."/>
            <person name="Truffi D."/>
            <person name="Tsai S.M."/>
            <person name="Tsuhako M.H."/>
            <person name="Vallada H."/>
            <person name="Van Sluys M.A."/>
            <person name="Verjovski-Almeida S."/>
            <person name="Vettore A.L."/>
            <person name="Zago M.A."/>
            <person name="Zatz M."/>
            <person name="Meidanis J."/>
            <person name="Setubal J.C."/>
        </authorList>
    </citation>
    <scope>NUCLEOTIDE SEQUENCE [LARGE SCALE GENOMIC DNA]</scope>
    <source>
        <strain evidence="1 2">9a5c</strain>
    </source>
</reference>
<proteinExistence type="predicted"/>
<organism evidence="1 2">
    <name type="scientific">Xylella fastidiosa (strain 9a5c)</name>
    <dbReference type="NCBI Taxonomy" id="160492"/>
    <lineage>
        <taxon>Bacteria</taxon>
        <taxon>Pseudomonadati</taxon>
        <taxon>Pseudomonadota</taxon>
        <taxon>Gammaproteobacteria</taxon>
        <taxon>Lysobacterales</taxon>
        <taxon>Lysobacteraceae</taxon>
        <taxon>Xylella</taxon>
    </lineage>
</organism>
<dbReference type="AlphaFoldDB" id="Q9PA23"/>
<accession>Q9PA23</accession>
<name>Q9PA23_XYLFA</name>
<dbReference type="STRING" id="160492.XF_2697"/>
<gene>
    <name evidence="1" type="ordered locus">XF_2697</name>
</gene>
<dbReference type="HOGENOM" id="CLU_218858_0_0_6"/>
<evidence type="ECO:0000313" key="2">
    <source>
        <dbReference type="Proteomes" id="UP000000812"/>
    </source>
</evidence>